<proteinExistence type="predicted"/>
<dbReference type="EMBL" id="FN645455">
    <property type="protein sequence ID" value="CBI77200.1"/>
    <property type="molecule type" value="Genomic_DNA"/>
</dbReference>
<gene>
    <name evidence="1" type="ORF">BARRO_10133</name>
</gene>
<name>E6YK12_9HYPH</name>
<protein>
    <submittedName>
        <fullName evidence="1">Uncharacterized protein</fullName>
    </submittedName>
</protein>
<accession>E6YK12</accession>
<reference evidence="1" key="1">
    <citation type="journal article" date="2011" name="PLoS Genet.">
        <title>Parallel evolution of a type IV secretion system in radiating lineages of the host-restricted bacterial pathogen Bartonella.</title>
        <authorList>
            <person name="Engel P."/>
            <person name="Salzburger W."/>
            <person name="Liesch M."/>
            <person name="Chang C.C."/>
            <person name="Maruyama S."/>
            <person name="Lanz C."/>
            <person name="Calteau A."/>
            <person name="Lajus A."/>
            <person name="Medigue C."/>
            <person name="Schuster S.C."/>
            <person name="Dehio C."/>
        </authorList>
    </citation>
    <scope>NUCLEOTIDE SEQUENCE</scope>
    <source>
        <strain evidence="1">ATCC BAA-1498</strain>
    </source>
</reference>
<evidence type="ECO:0000313" key="1">
    <source>
        <dbReference type="EMBL" id="CBI77200.1"/>
    </source>
</evidence>
<dbReference type="AlphaFoldDB" id="E6YK12"/>
<organism evidence="1">
    <name type="scientific">Bartonella rochalimae ATCC BAA-1498</name>
    <dbReference type="NCBI Taxonomy" id="685782"/>
    <lineage>
        <taxon>Bacteria</taxon>
        <taxon>Pseudomonadati</taxon>
        <taxon>Pseudomonadota</taxon>
        <taxon>Alphaproteobacteria</taxon>
        <taxon>Hyphomicrobiales</taxon>
        <taxon>Bartonellaceae</taxon>
        <taxon>Bartonella</taxon>
    </lineage>
</organism>
<sequence length="68" mass="8622">MKLFMLKITSFTLKRVYKYEAFNKLYRDKLEIFHFVYMILIKKIIYNIKRLNIEKFVIKRIIECIYKY</sequence>